<dbReference type="Pfam" id="PF00512">
    <property type="entry name" value="HisKA"/>
    <property type="match status" value="1"/>
</dbReference>
<dbReference type="PROSITE" id="PS01124">
    <property type="entry name" value="HTH_ARAC_FAMILY_2"/>
    <property type="match status" value="1"/>
</dbReference>
<feature type="domain" description="Response regulatory" evidence="11">
    <location>
        <begin position="1156"/>
        <end position="1271"/>
    </location>
</feature>
<dbReference type="PROSITE" id="PS00041">
    <property type="entry name" value="HTH_ARAC_FAMILY_1"/>
    <property type="match status" value="1"/>
</dbReference>
<dbReference type="Pfam" id="PF12833">
    <property type="entry name" value="HTH_18"/>
    <property type="match status" value="1"/>
</dbReference>
<keyword evidence="3 7" id="KW-0597">Phosphoprotein</keyword>
<dbReference type="Gene3D" id="2.130.10.10">
    <property type="entry name" value="YVTN repeat-like/Quinoprotein amine dehydrogenase"/>
    <property type="match status" value="3"/>
</dbReference>
<dbReference type="SUPFAM" id="SSF46689">
    <property type="entry name" value="Homeodomain-like"/>
    <property type="match status" value="1"/>
</dbReference>
<dbReference type="InterPro" id="IPR018062">
    <property type="entry name" value="HTH_AraC-typ_CS"/>
</dbReference>
<dbReference type="SMART" id="SM00448">
    <property type="entry name" value="REC"/>
    <property type="match status" value="1"/>
</dbReference>
<protein>
    <recommendedName>
        <fullName evidence="2">histidine kinase</fullName>
        <ecNumber evidence="2">2.7.13.3</ecNumber>
    </recommendedName>
</protein>
<dbReference type="Gene3D" id="1.10.10.60">
    <property type="entry name" value="Homeodomain-like"/>
    <property type="match status" value="1"/>
</dbReference>
<dbReference type="PROSITE" id="PS50109">
    <property type="entry name" value="HIS_KIN"/>
    <property type="match status" value="1"/>
</dbReference>
<keyword evidence="8" id="KW-1133">Transmembrane helix</keyword>
<dbReference type="InterPro" id="IPR011006">
    <property type="entry name" value="CheY-like_superfamily"/>
</dbReference>
<dbReference type="PROSITE" id="PS50110">
    <property type="entry name" value="RESPONSE_REGULATORY"/>
    <property type="match status" value="1"/>
</dbReference>
<dbReference type="InterPro" id="IPR009057">
    <property type="entry name" value="Homeodomain-like_sf"/>
</dbReference>
<dbReference type="InterPro" id="IPR015943">
    <property type="entry name" value="WD40/YVTN_repeat-like_dom_sf"/>
</dbReference>
<dbReference type="InterPro" id="IPR003594">
    <property type="entry name" value="HATPase_dom"/>
</dbReference>
<dbReference type="Gene3D" id="3.30.565.10">
    <property type="entry name" value="Histidine kinase-like ATPase, C-terminal domain"/>
    <property type="match status" value="1"/>
</dbReference>
<dbReference type="EC" id="2.7.13.3" evidence="2"/>
<proteinExistence type="predicted"/>
<evidence type="ECO:0000259" key="11">
    <source>
        <dbReference type="PROSITE" id="PS50110"/>
    </source>
</evidence>
<dbReference type="SUPFAM" id="SSF52172">
    <property type="entry name" value="CheY-like"/>
    <property type="match status" value="1"/>
</dbReference>
<dbReference type="CDD" id="cd00082">
    <property type="entry name" value="HisKA"/>
    <property type="match status" value="1"/>
</dbReference>
<dbReference type="InterPro" id="IPR011123">
    <property type="entry name" value="Y_Y_Y"/>
</dbReference>
<keyword evidence="6" id="KW-0804">Transcription</keyword>
<evidence type="ECO:0000313" key="13">
    <source>
        <dbReference type="Proteomes" id="UP001172083"/>
    </source>
</evidence>
<dbReference type="Pfam" id="PF07494">
    <property type="entry name" value="Reg_prop"/>
    <property type="match status" value="7"/>
</dbReference>
<dbReference type="EMBL" id="JAUJEB010000002">
    <property type="protein sequence ID" value="MDN5213131.1"/>
    <property type="molecule type" value="Genomic_DNA"/>
</dbReference>
<dbReference type="SUPFAM" id="SSF47384">
    <property type="entry name" value="Homodimeric domain of signal transducing histidine kinase"/>
    <property type="match status" value="1"/>
</dbReference>
<evidence type="ECO:0000259" key="10">
    <source>
        <dbReference type="PROSITE" id="PS50109"/>
    </source>
</evidence>
<feature type="domain" description="HTH araC/xylS-type" evidence="9">
    <location>
        <begin position="1303"/>
        <end position="1402"/>
    </location>
</feature>
<dbReference type="InterPro" id="IPR011110">
    <property type="entry name" value="Reg_prop"/>
</dbReference>
<dbReference type="SUPFAM" id="SSF63829">
    <property type="entry name" value="Calcium-dependent phosphotriesterase"/>
    <property type="match status" value="2"/>
</dbReference>
<dbReference type="Pfam" id="PF00072">
    <property type="entry name" value="Response_reg"/>
    <property type="match status" value="1"/>
</dbReference>
<feature type="modified residue" description="4-aspartylphosphate" evidence="7">
    <location>
        <position position="1204"/>
    </location>
</feature>
<keyword evidence="4" id="KW-0805">Transcription regulation</keyword>
<dbReference type="Pfam" id="PF07495">
    <property type="entry name" value="Y_Y_Y"/>
    <property type="match status" value="1"/>
</dbReference>
<evidence type="ECO:0000256" key="3">
    <source>
        <dbReference type="ARBA" id="ARBA00022553"/>
    </source>
</evidence>
<dbReference type="Pfam" id="PF02518">
    <property type="entry name" value="HATPase_c"/>
    <property type="match status" value="1"/>
</dbReference>
<dbReference type="SMART" id="SM00342">
    <property type="entry name" value="HTH_ARAC"/>
    <property type="match status" value="1"/>
</dbReference>
<name>A0ABT8L7U9_9BACT</name>
<keyword evidence="5" id="KW-0238">DNA-binding</keyword>
<dbReference type="Gene3D" id="3.40.50.2300">
    <property type="match status" value="1"/>
</dbReference>
<dbReference type="RefSeq" id="WP_346758471.1">
    <property type="nucleotide sequence ID" value="NZ_JAUJEB010000002.1"/>
</dbReference>
<dbReference type="InterPro" id="IPR036890">
    <property type="entry name" value="HATPase_C_sf"/>
</dbReference>
<dbReference type="PANTHER" id="PTHR43547">
    <property type="entry name" value="TWO-COMPONENT HISTIDINE KINASE"/>
    <property type="match status" value="1"/>
</dbReference>
<keyword evidence="8" id="KW-0812">Transmembrane</keyword>
<dbReference type="InterPro" id="IPR003661">
    <property type="entry name" value="HisK_dim/P_dom"/>
</dbReference>
<dbReference type="SMART" id="SM00387">
    <property type="entry name" value="HATPase_c"/>
    <property type="match status" value="1"/>
</dbReference>
<dbReference type="InterPro" id="IPR001789">
    <property type="entry name" value="Sig_transdc_resp-reg_receiver"/>
</dbReference>
<dbReference type="Gene3D" id="1.10.287.130">
    <property type="match status" value="1"/>
</dbReference>
<keyword evidence="13" id="KW-1185">Reference proteome</keyword>
<dbReference type="PRINTS" id="PR00344">
    <property type="entry name" value="BCTRLSENSOR"/>
</dbReference>
<accession>A0ABT8L7U9</accession>
<organism evidence="12 13">
    <name type="scientific">Agaribacillus aureus</name>
    <dbReference type="NCBI Taxonomy" id="3051825"/>
    <lineage>
        <taxon>Bacteria</taxon>
        <taxon>Pseudomonadati</taxon>
        <taxon>Bacteroidota</taxon>
        <taxon>Cytophagia</taxon>
        <taxon>Cytophagales</taxon>
        <taxon>Splendidivirgaceae</taxon>
        <taxon>Agaribacillus</taxon>
    </lineage>
</organism>
<evidence type="ECO:0000256" key="1">
    <source>
        <dbReference type="ARBA" id="ARBA00000085"/>
    </source>
</evidence>
<evidence type="ECO:0000256" key="4">
    <source>
        <dbReference type="ARBA" id="ARBA00023015"/>
    </source>
</evidence>
<evidence type="ECO:0000259" key="9">
    <source>
        <dbReference type="PROSITE" id="PS01124"/>
    </source>
</evidence>
<evidence type="ECO:0000256" key="6">
    <source>
        <dbReference type="ARBA" id="ARBA00023163"/>
    </source>
</evidence>
<dbReference type="PANTHER" id="PTHR43547:SF2">
    <property type="entry name" value="HYBRID SIGNAL TRANSDUCTION HISTIDINE KINASE C"/>
    <property type="match status" value="1"/>
</dbReference>
<dbReference type="InterPro" id="IPR036097">
    <property type="entry name" value="HisK_dim/P_sf"/>
</dbReference>
<dbReference type="SMART" id="SM00388">
    <property type="entry name" value="HisKA"/>
    <property type="match status" value="1"/>
</dbReference>
<dbReference type="InterPro" id="IPR005467">
    <property type="entry name" value="His_kinase_dom"/>
</dbReference>
<dbReference type="InterPro" id="IPR013783">
    <property type="entry name" value="Ig-like_fold"/>
</dbReference>
<feature type="transmembrane region" description="Helical" evidence="8">
    <location>
        <begin position="827"/>
        <end position="848"/>
    </location>
</feature>
<reference evidence="12" key="1">
    <citation type="submission" date="2023-06" db="EMBL/GenBank/DDBJ databases">
        <title>Genomic of Agaribacillus aureum.</title>
        <authorList>
            <person name="Wang G."/>
        </authorList>
    </citation>
    <scope>NUCLEOTIDE SEQUENCE</scope>
    <source>
        <strain evidence="12">BMA12</strain>
    </source>
</reference>
<dbReference type="SUPFAM" id="SSF55874">
    <property type="entry name" value="ATPase domain of HSP90 chaperone/DNA topoisomerase II/histidine kinase"/>
    <property type="match status" value="1"/>
</dbReference>
<evidence type="ECO:0000313" key="12">
    <source>
        <dbReference type="EMBL" id="MDN5213131.1"/>
    </source>
</evidence>
<dbReference type="CDD" id="cd00075">
    <property type="entry name" value="HATPase"/>
    <property type="match status" value="1"/>
</dbReference>
<evidence type="ECO:0000256" key="7">
    <source>
        <dbReference type="PROSITE-ProRule" id="PRU00169"/>
    </source>
</evidence>
<comment type="caution">
    <text evidence="12">The sequence shown here is derived from an EMBL/GenBank/DDBJ whole genome shotgun (WGS) entry which is preliminary data.</text>
</comment>
<evidence type="ECO:0000256" key="5">
    <source>
        <dbReference type="ARBA" id="ARBA00023125"/>
    </source>
</evidence>
<feature type="domain" description="Histidine kinase" evidence="10">
    <location>
        <begin position="885"/>
        <end position="1107"/>
    </location>
</feature>
<dbReference type="InterPro" id="IPR018060">
    <property type="entry name" value="HTH_AraC"/>
</dbReference>
<dbReference type="InterPro" id="IPR004358">
    <property type="entry name" value="Sig_transdc_His_kin-like_C"/>
</dbReference>
<evidence type="ECO:0000256" key="8">
    <source>
        <dbReference type="SAM" id="Phobius"/>
    </source>
</evidence>
<evidence type="ECO:0000256" key="2">
    <source>
        <dbReference type="ARBA" id="ARBA00012438"/>
    </source>
</evidence>
<dbReference type="Gene3D" id="2.60.40.10">
    <property type="entry name" value="Immunoglobulins"/>
    <property type="match status" value="1"/>
</dbReference>
<sequence>MSYGNNCIIFRAMPAIFCVLVTWFGVFGQSDEIQFSRYTTLEGLSENYVNCIFQDSRGFIWIGTNDGLNRFDGYNFKIYRFRPDHPQGISSNLILSLAEDSKGNLWIGTTNEGISQLDVEKEQFTHYKNTDDFPNRVTKNSARSLLIDHNDNIWFGNAIGLNFIKRPQPQSESEPRWFAEKTVFGKGVNDVRTLVTDGKNIWAGGRLGLFLLTTDIDQTPLPAVPVELTENRQKNQNNLVMGAVPLDDGLIVAYGHGIFRYKFTDSSRSAGVFNRISYLFCNTILMDKDSALWCGNNEGLYKLILSKDKSSILKTTQYTSSEGENSLGNNVITSLFQDKSGLIWIGTNGSGVSVLNTNKKKFRHYTNTENTGSISANIIRSIYEDRDHNLYIGTNRGVVNFLPDTARNNYQTGFKRFGLHVTPGDYQEIYCFAETTEGTHQKTIWIGAGFPRTMSSIPFRELIKGSQTFATHNMPDNQIHALLRDKENNLWAGTYLDGLYKISGLGQKQVYAHFQADGKGAIGSNIIRSIHEDMFGNLWFGTGNGLSKLPKGEKHKDNPRIITYTHRLQDSTSLSHNYILPIYESITGQIWVGTMGGGLNKVIKGDKSDNDTFVSYGSKDGFPNDVIKGILEDDRGNLWVSSNKGISKFNPTTGDIKNYDIFDGLQDFEFMELAACKRHDGEMLFGGINGFNAFYPDQIVDDTSSVRIVLTDFQLSHQSVGVGESVNGNVVLERSITATSQIFLSHDQNSFAITFAALHYAAPMKNQYAYKLEGFDKQWIKVNANNRIAKYTNLGSGDYIFKVKATNNDGIWTDIPKTLHIAIAKPIYLTAWALLFYAFLFLAFLWFLRRYSIIRNNKKNELLMARFEKEKLDELTRLKFTFFTNISHEFKTPLALIIGYHEKLQKSWSTLSKTKIKTDLDIINRNANVLLRLINQLMDFRKLEQGKMTVMAEEDNVTEFIAQIQESFHVLLARKRIQASFKVSDENILLYFDKDKMEKIIYNLLSNAVKYTPEDGTIETAISMEEDQVKIKITDTGIGIPKEMQRHLFERFYQGSAFRHTLAGNLSGTGIGLSLSKELVEIQGGTINFTSREGSGTSFSLTFPLGRAHLNEDQILTRNQDAAPVVEKVRLTYEDVLPIGAPTREKSTTRAKTNLKILIVDDNIEIRNLVSDGLAADFLTVEAQNGATAFDICLAEHPDLIVSDIMMPIMDGYELCHKIKNDHRTSHIPIILLTAKDSAEGRIRGYTEGADGYIGKPFNLKELNAHIQSVIDSRNKIRQRFQEKIKIDPGELAISNLDKKFMIQITRYVENNLAEPDLSVEQLVNHFKISDVTLNKKLKSLTGKTANSFIRSMRLKRAMHLLRNEPLTVSEVTYKVGFNDLKYFRECFKKEYDINPSEYQRKVTN</sequence>
<keyword evidence="8" id="KW-0472">Membrane</keyword>
<gene>
    <name evidence="12" type="ORF">QQ020_13775</name>
</gene>
<comment type="catalytic activity">
    <reaction evidence="1">
        <text>ATP + protein L-histidine = ADP + protein N-phospho-L-histidine.</text>
        <dbReference type="EC" id="2.7.13.3"/>
    </reaction>
</comment>
<dbReference type="Proteomes" id="UP001172083">
    <property type="component" value="Unassembled WGS sequence"/>
</dbReference>